<keyword evidence="3" id="KW-1133">Transmembrane helix</keyword>
<protein>
    <submittedName>
        <fullName evidence="4">Uncharacterized protein</fullName>
    </submittedName>
</protein>
<dbReference type="EMBL" id="MCFI01000011">
    <property type="protein sequence ID" value="ORY81552.1"/>
    <property type="molecule type" value="Genomic_DNA"/>
</dbReference>
<dbReference type="RefSeq" id="XP_040724928.1">
    <property type="nucleotide sequence ID" value="XM_040872327.1"/>
</dbReference>
<keyword evidence="5" id="KW-1185">Reference proteome</keyword>
<name>A0A1Y2FCA9_PROLT</name>
<keyword evidence="1" id="KW-0175">Coiled coil</keyword>
<evidence type="ECO:0000313" key="5">
    <source>
        <dbReference type="Proteomes" id="UP000193685"/>
    </source>
</evidence>
<dbReference type="STRING" id="56484.A0A1Y2FCA9"/>
<dbReference type="AlphaFoldDB" id="A0A1Y2FCA9"/>
<dbReference type="Proteomes" id="UP000193685">
    <property type="component" value="Unassembled WGS sequence"/>
</dbReference>
<feature type="compositionally biased region" description="Basic and acidic residues" evidence="2">
    <location>
        <begin position="11"/>
        <end position="20"/>
    </location>
</feature>
<evidence type="ECO:0000256" key="3">
    <source>
        <dbReference type="SAM" id="Phobius"/>
    </source>
</evidence>
<dbReference type="PANTHER" id="PTHR23242">
    <property type="entry name" value="TRANSCRIPTION FACTOR HOXA13"/>
    <property type="match status" value="1"/>
</dbReference>
<gene>
    <name evidence="4" type="ORF">BCR37DRAFT_47442</name>
</gene>
<dbReference type="PANTHER" id="PTHR23242:SF9">
    <property type="entry name" value="TRANSCRIPTION FACTOR HOXA13"/>
    <property type="match status" value="1"/>
</dbReference>
<accession>A0A1Y2FCA9</accession>
<organism evidence="4 5">
    <name type="scientific">Protomyces lactucae-debilis</name>
    <dbReference type="NCBI Taxonomy" id="2754530"/>
    <lineage>
        <taxon>Eukaryota</taxon>
        <taxon>Fungi</taxon>
        <taxon>Dikarya</taxon>
        <taxon>Ascomycota</taxon>
        <taxon>Taphrinomycotina</taxon>
        <taxon>Taphrinomycetes</taxon>
        <taxon>Taphrinales</taxon>
        <taxon>Protomycetaceae</taxon>
        <taxon>Protomyces</taxon>
    </lineage>
</organism>
<feature type="transmembrane region" description="Helical" evidence="3">
    <location>
        <begin position="65"/>
        <end position="84"/>
    </location>
</feature>
<evidence type="ECO:0000313" key="4">
    <source>
        <dbReference type="EMBL" id="ORY81552.1"/>
    </source>
</evidence>
<dbReference type="GeneID" id="63788926"/>
<proteinExistence type="predicted"/>
<dbReference type="OMA" id="GVAHARY"/>
<comment type="caution">
    <text evidence="4">The sequence shown here is derived from an EMBL/GenBank/DDBJ whole genome shotgun (WGS) entry which is preliminary data.</text>
</comment>
<evidence type="ECO:0000256" key="1">
    <source>
        <dbReference type="SAM" id="Coils"/>
    </source>
</evidence>
<sequence length="864" mass="92850">MTCARDCPAGRGRERDKESRPASTSTSPVTAMAKGRKSGGGAEGLLGLPTHQSRRHLKNGRKSRSILATYTIRAAVLYALYWILYACPSTIDVNAPAVCRRFNSLKEFTVKHAGPHVQPYYEQYAGPYVAKGEQYYAQVHKVYQKQAKPAVDHAGKLYNKHLHPVTAQATQAAKKHYNARLDPVVSKYQKKAQQVYGQYVGKHIATATNTIKPYTDMASTKSQQVYDKVLVPTFHKVSPHVKHAAAIGASTYWQHGHPIVLKLRDALLAFYRTTVLPPMRRAFYKYVEPQLARVSQKLFEFKAARGFARPDVDSANIIAASVSASMLAKNTPSAKLETTVIAGETITAKAPEATNDAKLQKKMDAEVLGQVLTAAEESLKAEGEAAADVLQEKLQNLLPTAIKTQSVLTSDYLLQLENTAVEQVEAVERQILSYAGNSANHGKPQSEITEQLRPAFAKAGKKLHEQAVEVKAHTSSVLEALEQRVQKHTFIVYEGVAKSALAAKEAAHELIGYDSESVSRKHRKQFEHLDTQLADIEKSLKKLAQKEFDASAKELKALLKETDSKVQKLAGGAASKLEQLHSIGPKKITLGEDSESFGYGYVPVNAMLGAQAFYESLSSFVAGEATTTAGIIDKAYESMEAAANAAEEMLEPEHITSVVGDAAAAASDYIKSIDTDEVAASAKSAASVASSQAAEAYKTAQSAAAAASEQAAKAAAYIPTEEIKEQVQDAAGYVAGQVSGAVVGTTQGLGEQIASKASAAVYGTPEPGVAGQVYYQIKGAAGQAGEHVENAFDAIGDKVSEIVHGTPMAVTEQIAAKASELAYGKEKLVVEKVKDGASKSFEEVKEQMLAAAEKLKAEFPHMEL</sequence>
<feature type="region of interest" description="Disordered" evidence="2">
    <location>
        <begin position="1"/>
        <end position="60"/>
    </location>
</feature>
<reference evidence="4 5" key="1">
    <citation type="submission" date="2016-07" db="EMBL/GenBank/DDBJ databases">
        <title>Pervasive Adenine N6-methylation of Active Genes in Fungi.</title>
        <authorList>
            <consortium name="DOE Joint Genome Institute"/>
            <person name="Mondo S.J."/>
            <person name="Dannebaum R.O."/>
            <person name="Kuo R.C."/>
            <person name="Labutti K."/>
            <person name="Haridas S."/>
            <person name="Kuo A."/>
            <person name="Salamov A."/>
            <person name="Ahrendt S.R."/>
            <person name="Lipzen A."/>
            <person name="Sullivan W."/>
            <person name="Andreopoulos W.B."/>
            <person name="Clum A."/>
            <person name="Lindquist E."/>
            <person name="Daum C."/>
            <person name="Ramamoorthy G.K."/>
            <person name="Gryganskyi A."/>
            <person name="Culley D."/>
            <person name="Magnuson J.K."/>
            <person name="James T.Y."/>
            <person name="O'Malley M.A."/>
            <person name="Stajich J.E."/>
            <person name="Spatafora J.W."/>
            <person name="Visel A."/>
            <person name="Grigoriev I.V."/>
        </authorList>
    </citation>
    <scope>NUCLEOTIDE SEQUENCE [LARGE SCALE GENOMIC DNA]</scope>
    <source>
        <strain evidence="4 5">12-1054</strain>
    </source>
</reference>
<dbReference type="OrthoDB" id="3260408at2759"/>
<keyword evidence="3" id="KW-0812">Transmembrane</keyword>
<keyword evidence="3" id="KW-0472">Membrane</keyword>
<feature type="coiled-coil region" evidence="1">
    <location>
        <begin position="526"/>
        <end position="561"/>
    </location>
</feature>
<evidence type="ECO:0000256" key="2">
    <source>
        <dbReference type="SAM" id="MobiDB-lite"/>
    </source>
</evidence>